<accession>A0A2M7FZ03</accession>
<comment type="caution">
    <text evidence="2">The sequence shown here is derived from an EMBL/GenBank/DDBJ whole genome shotgun (WGS) entry which is preliminary data.</text>
</comment>
<organism evidence="2 3">
    <name type="scientific">bacterium (Candidatus Blackallbacteria) CG17_big_fil_post_rev_8_21_14_2_50_48_46</name>
    <dbReference type="NCBI Taxonomy" id="2014261"/>
    <lineage>
        <taxon>Bacteria</taxon>
        <taxon>Candidatus Blackallbacteria</taxon>
    </lineage>
</organism>
<dbReference type="EMBL" id="PFFQ01000059">
    <property type="protein sequence ID" value="PIW14502.1"/>
    <property type="molecule type" value="Genomic_DNA"/>
</dbReference>
<dbReference type="Proteomes" id="UP000231019">
    <property type="component" value="Unassembled WGS sequence"/>
</dbReference>
<sequence>MMISPQSVIPAQPASAAPPKPATSPAPVTQAELDWAVQLEKAVTNGYQPNTQEQEMYTEIYKRYQSSQAEASAQTEKASPSVESGEKAESSKGILDYPKDLAMGITEYAAKGQAKNSIEFLDDAGDIKENLGDSWDHIKKGEVGKAGIDVLKAVGNTASAGVNLFQTGLHTLLGGFSTVVSLPLNLLDKGAEKAGEHLSKSESGFGKAVGKVSTFIGGQNSNVGYNEALQTAAREGVRAAHQD</sequence>
<evidence type="ECO:0000256" key="1">
    <source>
        <dbReference type="SAM" id="MobiDB-lite"/>
    </source>
</evidence>
<dbReference type="AlphaFoldDB" id="A0A2M7FZ03"/>
<feature type="compositionally biased region" description="Polar residues" evidence="1">
    <location>
        <begin position="71"/>
        <end position="82"/>
    </location>
</feature>
<reference evidence="2 3" key="1">
    <citation type="submission" date="2017-09" db="EMBL/GenBank/DDBJ databases">
        <title>Depth-based differentiation of microbial function through sediment-hosted aquifers and enrichment of novel symbionts in the deep terrestrial subsurface.</title>
        <authorList>
            <person name="Probst A.J."/>
            <person name="Ladd B."/>
            <person name="Jarett J.K."/>
            <person name="Geller-Mcgrath D.E."/>
            <person name="Sieber C.M."/>
            <person name="Emerson J.B."/>
            <person name="Anantharaman K."/>
            <person name="Thomas B.C."/>
            <person name="Malmstrom R."/>
            <person name="Stieglmeier M."/>
            <person name="Klingl A."/>
            <person name="Woyke T."/>
            <person name="Ryan C.M."/>
            <person name="Banfield J.F."/>
        </authorList>
    </citation>
    <scope>NUCLEOTIDE SEQUENCE [LARGE SCALE GENOMIC DNA]</scope>
    <source>
        <strain evidence="2">CG17_big_fil_post_rev_8_21_14_2_50_48_46</strain>
    </source>
</reference>
<gene>
    <name evidence="2" type="ORF">COW36_20905</name>
</gene>
<feature type="compositionally biased region" description="Low complexity" evidence="1">
    <location>
        <begin position="1"/>
        <end position="15"/>
    </location>
</feature>
<name>A0A2M7FZ03_9BACT</name>
<proteinExistence type="predicted"/>
<evidence type="ECO:0000313" key="2">
    <source>
        <dbReference type="EMBL" id="PIW14502.1"/>
    </source>
</evidence>
<protein>
    <submittedName>
        <fullName evidence="2">Uncharacterized protein</fullName>
    </submittedName>
</protein>
<evidence type="ECO:0000313" key="3">
    <source>
        <dbReference type="Proteomes" id="UP000231019"/>
    </source>
</evidence>
<feature type="region of interest" description="Disordered" evidence="1">
    <location>
        <begin position="71"/>
        <end position="91"/>
    </location>
</feature>
<feature type="region of interest" description="Disordered" evidence="1">
    <location>
        <begin position="1"/>
        <end position="29"/>
    </location>
</feature>